<sequence length="223" mass="24584">MGGDTVDSAFDFNDPEVIADPYPSYALLREEAPVYHSRRPDLWIVSRYDDVRTVVRDAHRFSSAVSAIGSDPFDPAFEPPRWLSAAFSRIPAVRVLLTSDPPDNTMLRRKVSRTFTARLVDALPHENPDPVRDLAAPLPAIIIADLLEVPPERQVPRRQVPDRHRDGLLASWCHPDLPPVARLNRSPGQPPPTGQLTLAVILIAGVTLYSVAKPIVSPCVSSP</sequence>
<evidence type="ECO:0000313" key="2">
    <source>
        <dbReference type="EMBL" id="KAF0844838.1"/>
    </source>
</evidence>
<dbReference type="InterPro" id="IPR036396">
    <property type="entry name" value="Cyt_P450_sf"/>
</dbReference>
<accession>A0ABQ6YGB0</accession>
<evidence type="ECO:0008006" key="4">
    <source>
        <dbReference type="Google" id="ProtNLM"/>
    </source>
</evidence>
<dbReference type="EMBL" id="VMSD01000010">
    <property type="protein sequence ID" value="KAF0844838.1"/>
    <property type="molecule type" value="Genomic_DNA"/>
</dbReference>
<dbReference type="Proteomes" id="UP000798951">
    <property type="component" value="Unassembled WGS sequence"/>
</dbReference>
<dbReference type="PANTHER" id="PTHR46696:SF4">
    <property type="entry name" value="BIOTIN BIOSYNTHESIS CYTOCHROME P450"/>
    <property type="match status" value="1"/>
</dbReference>
<dbReference type="PANTHER" id="PTHR46696">
    <property type="entry name" value="P450, PUTATIVE (EUROFUNG)-RELATED"/>
    <property type="match status" value="1"/>
</dbReference>
<reference evidence="2 3" key="1">
    <citation type="submission" date="2019-07" db="EMBL/GenBank/DDBJ databases">
        <title>Genomic Encyclopedia of Type Strains, Phase IV (KMG-IV): sequencing the most valuable type-strain genomes for metagenomic binning, comparative biology and taxonomic classification.</title>
        <authorList>
            <person name="Goeker M."/>
        </authorList>
    </citation>
    <scope>NUCLEOTIDE SEQUENCE [LARGE SCALE GENOMIC DNA]</scope>
    <source>
        <strain evidence="2 3">DSM 44831</strain>
    </source>
</reference>
<proteinExistence type="inferred from homology"/>
<dbReference type="SUPFAM" id="SSF48264">
    <property type="entry name" value="Cytochrome P450"/>
    <property type="match status" value="1"/>
</dbReference>
<keyword evidence="3" id="KW-1185">Reference proteome</keyword>
<dbReference type="Gene3D" id="1.10.630.10">
    <property type="entry name" value="Cytochrome P450"/>
    <property type="match status" value="1"/>
</dbReference>
<evidence type="ECO:0000256" key="1">
    <source>
        <dbReference type="ARBA" id="ARBA00010617"/>
    </source>
</evidence>
<comment type="similarity">
    <text evidence="1">Belongs to the cytochrome P450 family.</text>
</comment>
<evidence type="ECO:0000313" key="3">
    <source>
        <dbReference type="Proteomes" id="UP000798951"/>
    </source>
</evidence>
<gene>
    <name evidence="2" type="ORF">FNL39_11070</name>
</gene>
<organism evidence="2 3">
    <name type="scientific">Nocardia caishijiensis</name>
    <dbReference type="NCBI Taxonomy" id="184756"/>
    <lineage>
        <taxon>Bacteria</taxon>
        <taxon>Bacillati</taxon>
        <taxon>Actinomycetota</taxon>
        <taxon>Actinomycetes</taxon>
        <taxon>Mycobacteriales</taxon>
        <taxon>Nocardiaceae</taxon>
        <taxon>Nocardia</taxon>
    </lineage>
</organism>
<name>A0ABQ6YGB0_9NOCA</name>
<comment type="caution">
    <text evidence="2">The sequence shown here is derived from an EMBL/GenBank/DDBJ whole genome shotgun (WGS) entry which is preliminary data.</text>
</comment>
<protein>
    <recommendedName>
        <fullName evidence="4">Cytochrome P450</fullName>
    </recommendedName>
</protein>